<sequence length="361" mass="40666">MKKTILISIGTLVLFCLSAKAQEDISISKLEFSGFIDLYYGYDFNKPMEQKRLPFLYNHTRHNTPTVNLASIKGTYTSKRFRANLALQQGTYVEDNLERETEALEWIQEANLGVALSAKEQIWLDVGVFPAHTGFESAISSQNPTLSRSLVAEGSPYFLTGGRLSWMGTEKWILALYIVNGWQLIEGIEGNSSPSFGSQIVFSPNQNIALNWNTFIGPSGPDENRQMRYFSNLFANLTLSDQWNMIIGFDSGLQKPGLGETENKTWFGGAWITQYIINEKWQTAARAEFYNDPAGVNAINQIGDGLKASGFSLNLDRNLGSGFLIRVEGRYLVGPENQFMKEEVLKKDNFYFLSSVSWTWN</sequence>
<dbReference type="Proteomes" id="UP001171916">
    <property type="component" value="Unassembled WGS sequence"/>
</dbReference>
<dbReference type="Pfam" id="PF07642">
    <property type="entry name" value="BBP2"/>
    <property type="match status" value="1"/>
</dbReference>
<keyword evidence="1" id="KW-0732">Signal</keyword>
<dbReference type="EMBL" id="JAUEPH010000003">
    <property type="protein sequence ID" value="MDN3204172.1"/>
    <property type="molecule type" value="Genomic_DNA"/>
</dbReference>
<protein>
    <submittedName>
        <fullName evidence="2">Porin</fullName>
    </submittedName>
</protein>
<evidence type="ECO:0000313" key="3">
    <source>
        <dbReference type="Proteomes" id="UP001171916"/>
    </source>
</evidence>
<dbReference type="InterPro" id="IPR011486">
    <property type="entry name" value="BBP2"/>
</dbReference>
<accession>A0ABT7YCB7</accession>
<name>A0ABT7YCB7_9BACT</name>
<feature type="chain" id="PRO_5046351852" evidence="1">
    <location>
        <begin position="22"/>
        <end position="361"/>
    </location>
</feature>
<proteinExistence type="predicted"/>
<evidence type="ECO:0000313" key="2">
    <source>
        <dbReference type="EMBL" id="MDN3204172.1"/>
    </source>
</evidence>
<feature type="signal peptide" evidence="1">
    <location>
        <begin position="1"/>
        <end position="21"/>
    </location>
</feature>
<reference evidence="2" key="1">
    <citation type="submission" date="2023-06" db="EMBL/GenBank/DDBJ databases">
        <title>Robiginitalea aurantiacus sp. nov. and Algoriphagus sediminis sp. nov., isolated from coastal sediment.</title>
        <authorList>
            <person name="Zhou Z.Y."/>
            <person name="An J."/>
            <person name="Jia Y.W."/>
            <person name="Du Z.J."/>
        </authorList>
    </citation>
    <scope>NUCLEOTIDE SEQUENCE</scope>
    <source>
        <strain evidence="2">C2-7</strain>
    </source>
</reference>
<evidence type="ECO:0000256" key="1">
    <source>
        <dbReference type="SAM" id="SignalP"/>
    </source>
</evidence>
<keyword evidence="3" id="KW-1185">Reference proteome</keyword>
<organism evidence="2 3">
    <name type="scientific">Algoriphagus sediminis</name>
    <dbReference type="NCBI Taxonomy" id="3057113"/>
    <lineage>
        <taxon>Bacteria</taxon>
        <taxon>Pseudomonadati</taxon>
        <taxon>Bacteroidota</taxon>
        <taxon>Cytophagia</taxon>
        <taxon>Cytophagales</taxon>
        <taxon>Cyclobacteriaceae</taxon>
        <taxon>Algoriphagus</taxon>
    </lineage>
</organism>
<comment type="caution">
    <text evidence="2">The sequence shown here is derived from an EMBL/GenBank/DDBJ whole genome shotgun (WGS) entry which is preliminary data.</text>
</comment>
<gene>
    <name evidence="2" type="ORF">QVH07_08430</name>
</gene>